<evidence type="ECO:0000313" key="3">
    <source>
        <dbReference type="Proteomes" id="UP001150907"/>
    </source>
</evidence>
<evidence type="ECO:0000313" key="2">
    <source>
        <dbReference type="EMBL" id="KAJ2003660.1"/>
    </source>
</evidence>
<feature type="region of interest" description="Disordered" evidence="1">
    <location>
        <begin position="1"/>
        <end position="31"/>
    </location>
</feature>
<dbReference type="OrthoDB" id="5586401at2759"/>
<dbReference type="AlphaFoldDB" id="A0A9W8EFH7"/>
<gene>
    <name evidence="2" type="ORF">H4R26_002944</name>
</gene>
<proteinExistence type="predicted"/>
<evidence type="ECO:0000256" key="1">
    <source>
        <dbReference type="SAM" id="MobiDB-lite"/>
    </source>
</evidence>
<dbReference type="GO" id="GO:0005758">
    <property type="term" value="C:mitochondrial intermembrane space"/>
    <property type="evidence" value="ECO:0007669"/>
    <property type="project" value="InterPro"/>
</dbReference>
<accession>A0A9W8EFH7</accession>
<keyword evidence="3" id="KW-1185">Reference proteome</keyword>
<organism evidence="2 3">
    <name type="scientific">Coemansia thaxteri</name>
    <dbReference type="NCBI Taxonomy" id="2663907"/>
    <lineage>
        <taxon>Eukaryota</taxon>
        <taxon>Fungi</taxon>
        <taxon>Fungi incertae sedis</taxon>
        <taxon>Zoopagomycota</taxon>
        <taxon>Kickxellomycotina</taxon>
        <taxon>Kickxellomycetes</taxon>
        <taxon>Kickxellales</taxon>
        <taxon>Kickxellaceae</taxon>
        <taxon>Coemansia</taxon>
    </lineage>
</organism>
<dbReference type="PANTHER" id="PTHR13639:SF2">
    <property type="entry name" value="CYTOCHROME C OXIDASE ASSEMBLY FACTOR 4 HOMOLOG, MITOCHONDRIAL"/>
    <property type="match status" value="1"/>
</dbReference>
<comment type="caution">
    <text evidence="2">The sequence shown here is derived from an EMBL/GenBank/DDBJ whole genome shotgun (WGS) entry which is preliminary data.</text>
</comment>
<dbReference type="PANTHER" id="PTHR13639">
    <property type="entry name" value="CYTOCHROME C OXIDASE ASSEMBLY FACTOR 4 HOMOLOG, MITOCHONDRIAL"/>
    <property type="match status" value="1"/>
</dbReference>
<dbReference type="GO" id="GO:0033617">
    <property type="term" value="P:mitochondrial respiratory chain complex IV assembly"/>
    <property type="evidence" value="ECO:0007669"/>
    <property type="project" value="InterPro"/>
</dbReference>
<feature type="non-terminal residue" evidence="2">
    <location>
        <position position="71"/>
    </location>
</feature>
<reference evidence="2" key="1">
    <citation type="submission" date="2022-07" db="EMBL/GenBank/DDBJ databases">
        <title>Phylogenomic reconstructions and comparative analyses of Kickxellomycotina fungi.</title>
        <authorList>
            <person name="Reynolds N.K."/>
            <person name="Stajich J.E."/>
            <person name="Barry K."/>
            <person name="Grigoriev I.V."/>
            <person name="Crous P."/>
            <person name="Smith M.E."/>
        </authorList>
    </citation>
    <scope>NUCLEOTIDE SEQUENCE</scope>
    <source>
        <strain evidence="2">IMI 214461</strain>
    </source>
</reference>
<name>A0A9W8EFH7_9FUNG</name>
<dbReference type="Proteomes" id="UP001150907">
    <property type="component" value="Unassembled WGS sequence"/>
</dbReference>
<protein>
    <submittedName>
        <fullName evidence="2">Uncharacterized protein</fullName>
    </submittedName>
</protein>
<sequence>MNASHVPPSATGPPPPASASAAAAAADDDDDDAWDRRIRQTGCFAENERLLICHADSNDWRQCARELAAFR</sequence>
<dbReference type="InterPro" id="IPR039870">
    <property type="entry name" value="Coa4-like"/>
</dbReference>
<dbReference type="EMBL" id="JANBQF010000205">
    <property type="protein sequence ID" value="KAJ2003660.1"/>
    <property type="molecule type" value="Genomic_DNA"/>
</dbReference>